<dbReference type="RefSeq" id="WP_149089094.1">
    <property type="nucleotide sequence ID" value="NZ_VKKY01000001.1"/>
</dbReference>
<dbReference type="Proteomes" id="UP000324133">
    <property type="component" value="Unassembled WGS sequence"/>
</dbReference>
<dbReference type="PROSITE" id="PS51257">
    <property type="entry name" value="PROKAR_LIPOPROTEIN"/>
    <property type="match status" value="1"/>
</dbReference>
<dbReference type="CDD" id="cd00102">
    <property type="entry name" value="IPT"/>
    <property type="match status" value="1"/>
</dbReference>
<name>A0A5B6TGE0_9BACT</name>
<evidence type="ECO:0000313" key="4">
    <source>
        <dbReference type="Proteomes" id="UP000324133"/>
    </source>
</evidence>
<proteinExistence type="predicted"/>
<dbReference type="OrthoDB" id="660167at2"/>
<dbReference type="Pfam" id="PF01833">
    <property type="entry name" value="TIG"/>
    <property type="match status" value="2"/>
</dbReference>
<dbReference type="CDD" id="cd00603">
    <property type="entry name" value="IPT_PCSR"/>
    <property type="match status" value="1"/>
</dbReference>
<feature type="domain" description="IPT/TIG" evidence="2">
    <location>
        <begin position="290"/>
        <end position="362"/>
    </location>
</feature>
<dbReference type="SUPFAM" id="SSF81296">
    <property type="entry name" value="E set domains"/>
    <property type="match status" value="2"/>
</dbReference>
<evidence type="ECO:0000313" key="3">
    <source>
        <dbReference type="EMBL" id="KAA3439451.1"/>
    </source>
</evidence>
<protein>
    <recommendedName>
        <fullName evidence="2">IPT/TIG domain-containing protein</fullName>
    </recommendedName>
</protein>
<feature type="chain" id="PRO_5022741150" description="IPT/TIG domain-containing protein" evidence="1">
    <location>
        <begin position="25"/>
        <end position="517"/>
    </location>
</feature>
<comment type="caution">
    <text evidence="3">The sequence shown here is derived from an EMBL/GenBank/DDBJ whole genome shotgun (WGS) entry which is preliminary data.</text>
</comment>
<sequence>MKNFYNIKVLLVVCLFATFGFLQSCSDDEDEVNSGQVELLSFGPTGAKHGEKIKFIGHNLNKVESIEFVGASVAKTQFTSQSSDLIELVIPTAAEEGKITLKVSGGEDIVSKTVLSFEVPVSVASVTANAKPGTNITVTGNYLNWVDSVQFGSLQDSIVTTFVSKSMTELVVRVPLSAKTGSLTLFTGGTEPMVIETEQEININLPAVTALAPSPLKHGENLTITGTDLDLVKEVVFTGVGTAKTATFVSQSPTQIVVMVPDNASAGTLKLVAISGEEVTTTQSLTILLPNITNLTPNPIDPGVNLTITGTNLDLVKSVVFTGGTTVSTFVSRSATQLVVVVPANALKGALTLITNKNYQVSTTPVLNIKGNLPPLAALPFALFDDARRAGWGDWGWGGPSVWNVTDVVRQGTMAAKKTYDGSYDAIRLHGDAGVSMANYTGITFSVFGTPGTGGKNMNLVINQGYSSAYQFKIVEGEWTTYNITKAALGNPATIDDVLFQSAGWTGTVYYDHIGFY</sequence>
<evidence type="ECO:0000256" key="1">
    <source>
        <dbReference type="SAM" id="SignalP"/>
    </source>
</evidence>
<accession>A0A5B6TGE0</accession>
<keyword evidence="4" id="KW-1185">Reference proteome</keyword>
<dbReference type="Gene3D" id="2.60.120.430">
    <property type="entry name" value="Galactose-binding lectin"/>
    <property type="match status" value="1"/>
</dbReference>
<dbReference type="Gene3D" id="2.60.40.10">
    <property type="entry name" value="Immunoglobulins"/>
    <property type="match status" value="4"/>
</dbReference>
<feature type="signal peptide" evidence="1">
    <location>
        <begin position="1"/>
        <end position="24"/>
    </location>
</feature>
<organism evidence="3 4">
    <name type="scientific">Rufibacter hautae</name>
    <dbReference type="NCBI Taxonomy" id="2595005"/>
    <lineage>
        <taxon>Bacteria</taxon>
        <taxon>Pseudomonadati</taxon>
        <taxon>Bacteroidota</taxon>
        <taxon>Cytophagia</taxon>
        <taxon>Cytophagales</taxon>
        <taxon>Hymenobacteraceae</taxon>
        <taxon>Rufibacter</taxon>
    </lineage>
</organism>
<keyword evidence="1" id="KW-0732">Signal</keyword>
<dbReference type="EMBL" id="VKKY01000001">
    <property type="protein sequence ID" value="KAA3439451.1"/>
    <property type="molecule type" value="Genomic_DNA"/>
</dbReference>
<evidence type="ECO:0000259" key="2">
    <source>
        <dbReference type="Pfam" id="PF01833"/>
    </source>
</evidence>
<reference evidence="3 4" key="1">
    <citation type="submission" date="2019-07" db="EMBL/GenBank/DDBJ databases">
        <title>Rufibacter sp. nov., isolated from lake sediment.</title>
        <authorList>
            <person name="Qu J.-H."/>
        </authorList>
    </citation>
    <scope>NUCLEOTIDE SEQUENCE [LARGE SCALE GENOMIC DNA]</scope>
    <source>
        <strain evidence="3 4">NBS58-1</strain>
    </source>
</reference>
<feature type="domain" description="IPT/TIG" evidence="2">
    <location>
        <begin position="206"/>
        <end position="275"/>
    </location>
</feature>
<dbReference type="InterPro" id="IPR013783">
    <property type="entry name" value="Ig-like_fold"/>
</dbReference>
<dbReference type="InterPro" id="IPR002909">
    <property type="entry name" value="IPT_dom"/>
</dbReference>
<gene>
    <name evidence="3" type="ORF">FOA19_01830</name>
</gene>
<dbReference type="AlphaFoldDB" id="A0A5B6TGE0"/>
<dbReference type="InterPro" id="IPR014756">
    <property type="entry name" value="Ig_E-set"/>
</dbReference>